<organism evidence="1 2">
    <name type="scientific">Ancylomarina salipaludis</name>
    <dbReference type="NCBI Taxonomy" id="2501299"/>
    <lineage>
        <taxon>Bacteria</taxon>
        <taxon>Pseudomonadati</taxon>
        <taxon>Bacteroidota</taxon>
        <taxon>Bacteroidia</taxon>
        <taxon>Marinilabiliales</taxon>
        <taxon>Marinifilaceae</taxon>
        <taxon>Ancylomarina</taxon>
    </lineage>
</organism>
<proteinExistence type="predicted"/>
<protein>
    <submittedName>
        <fullName evidence="1">Uncharacterized protein</fullName>
    </submittedName>
</protein>
<sequence>MALCLMLVFAACSHHNGRSIEDIRNASFDKKQISRGDNNPNRIVYEDDVDALMVSLFYGKTLKEINRVLGWDDSKMTETTNLLIENGMLSEKNGVYTPTVFVLPLKEGLALMEESNSIAKEIADGMIAQLGRFKALHDKMDISKQYSFHDLSFFYLSDIVLDMGQIRDVERLYLKKERPLRNGKQYYFSIMEKDTTRGEEALGIYGNQGLVNNDSIYIGVYGNTRFQKADWDDYKNKEMYCFSKNDFNILFNEFNKQFLPTLIDILEKNRAEFQKLYIDYGYSGKISFEEFFIWYYHLIYTEATNQLIKKGVIKKPESGVLYYQLKH</sequence>
<keyword evidence="2" id="KW-1185">Reference proteome</keyword>
<dbReference type="AlphaFoldDB" id="A0A4V1N097"/>
<name>A0A4V1N097_9BACT</name>
<dbReference type="RefSeq" id="WP_129253716.1">
    <property type="nucleotide sequence ID" value="NZ_SAXA01000004.1"/>
</dbReference>
<reference evidence="1 2" key="1">
    <citation type="submission" date="2019-01" db="EMBL/GenBank/DDBJ databases">
        <title>Ancylomarina salipaludis sp. nov., isolated from a salt marsh.</title>
        <authorList>
            <person name="Yoon J.-H."/>
        </authorList>
    </citation>
    <scope>NUCLEOTIDE SEQUENCE [LARGE SCALE GENOMIC DNA]</scope>
    <source>
        <strain evidence="1 2">SHSM-M15</strain>
    </source>
</reference>
<evidence type="ECO:0000313" key="1">
    <source>
        <dbReference type="EMBL" id="RXQ95823.1"/>
    </source>
</evidence>
<dbReference type="OrthoDB" id="1336061at2"/>
<dbReference type="EMBL" id="SAXA01000004">
    <property type="protein sequence ID" value="RXQ95823.1"/>
    <property type="molecule type" value="Genomic_DNA"/>
</dbReference>
<comment type="caution">
    <text evidence="1">The sequence shown here is derived from an EMBL/GenBank/DDBJ whole genome shotgun (WGS) entry which is preliminary data.</text>
</comment>
<dbReference type="Proteomes" id="UP000289703">
    <property type="component" value="Unassembled WGS sequence"/>
</dbReference>
<gene>
    <name evidence="1" type="ORF">EO244_05810</name>
</gene>
<evidence type="ECO:0000313" key="2">
    <source>
        <dbReference type="Proteomes" id="UP000289703"/>
    </source>
</evidence>
<accession>A0A4V1N097</accession>